<comment type="subcellular location">
    <subcellularLocation>
        <location evidence="1">Secreted</location>
    </subcellularLocation>
</comment>
<dbReference type="PANTHER" id="PTHR11610:SF185">
    <property type="entry name" value="LD47264P"/>
    <property type="match status" value="1"/>
</dbReference>
<evidence type="ECO:0000256" key="3">
    <source>
        <dbReference type="ARBA" id="ARBA00022525"/>
    </source>
</evidence>
<feature type="domain" description="Lipase" evidence="6">
    <location>
        <begin position="25"/>
        <end position="342"/>
    </location>
</feature>
<dbReference type="Gene3D" id="2.60.60.20">
    <property type="entry name" value="PLAT/LH2 domain"/>
    <property type="match status" value="1"/>
</dbReference>
<evidence type="ECO:0000259" key="6">
    <source>
        <dbReference type="Pfam" id="PF00151"/>
    </source>
</evidence>
<keyword evidence="3" id="KW-0964">Secreted</keyword>
<evidence type="ECO:0000313" key="8">
    <source>
        <dbReference type="Proteomes" id="UP000075920"/>
    </source>
</evidence>
<dbReference type="FunFam" id="3.40.50.1820:FF:000369">
    <property type="entry name" value="LD47264p"/>
    <property type="match status" value="1"/>
</dbReference>
<dbReference type="InterPro" id="IPR029058">
    <property type="entry name" value="AB_hydrolase_fold"/>
</dbReference>
<dbReference type="EnsemblMetazoa" id="AMIN005541-RA">
    <property type="protein sequence ID" value="AMIN005541-PA"/>
    <property type="gene ID" value="AMIN005541"/>
</dbReference>
<dbReference type="InterPro" id="IPR000734">
    <property type="entry name" value="TAG_lipase"/>
</dbReference>
<organism evidence="7 8">
    <name type="scientific">Anopheles minimus</name>
    <dbReference type="NCBI Taxonomy" id="112268"/>
    <lineage>
        <taxon>Eukaryota</taxon>
        <taxon>Metazoa</taxon>
        <taxon>Ecdysozoa</taxon>
        <taxon>Arthropoda</taxon>
        <taxon>Hexapoda</taxon>
        <taxon>Insecta</taxon>
        <taxon>Pterygota</taxon>
        <taxon>Neoptera</taxon>
        <taxon>Endopterygota</taxon>
        <taxon>Diptera</taxon>
        <taxon>Nematocera</taxon>
        <taxon>Culicoidea</taxon>
        <taxon>Culicidae</taxon>
        <taxon>Anophelinae</taxon>
        <taxon>Anopheles</taxon>
    </lineage>
</organism>
<dbReference type="GO" id="GO:0005615">
    <property type="term" value="C:extracellular space"/>
    <property type="evidence" value="ECO:0007669"/>
    <property type="project" value="TreeGrafter"/>
</dbReference>
<feature type="domain" description="Lipase" evidence="6">
    <location>
        <begin position="573"/>
        <end position="894"/>
    </location>
</feature>
<dbReference type="FunFam" id="2.60.60.20:FF:000033">
    <property type="entry name" value="Inactive pancreatic lipase-related protein 1-like Protein"/>
    <property type="match status" value="1"/>
</dbReference>
<dbReference type="CDD" id="cd00707">
    <property type="entry name" value="Pancreat_lipase_like"/>
    <property type="match status" value="2"/>
</dbReference>
<proteinExistence type="inferred from homology"/>
<dbReference type="PANTHER" id="PTHR11610">
    <property type="entry name" value="LIPASE"/>
    <property type="match status" value="1"/>
</dbReference>
<evidence type="ECO:0000256" key="1">
    <source>
        <dbReference type="ARBA" id="ARBA00004613"/>
    </source>
</evidence>
<dbReference type="VEuPathDB" id="VectorBase:AMIN005541"/>
<dbReference type="STRING" id="112268.A0A182W5C5"/>
<dbReference type="PRINTS" id="PR00821">
    <property type="entry name" value="TAGLIPASE"/>
</dbReference>
<dbReference type="Pfam" id="PF00151">
    <property type="entry name" value="Lipase"/>
    <property type="match status" value="2"/>
</dbReference>
<evidence type="ECO:0000256" key="2">
    <source>
        <dbReference type="ARBA" id="ARBA00010701"/>
    </source>
</evidence>
<reference evidence="7" key="2">
    <citation type="submission" date="2020-05" db="UniProtKB">
        <authorList>
            <consortium name="EnsemblMetazoa"/>
        </authorList>
    </citation>
    <scope>IDENTIFICATION</scope>
    <source>
        <strain evidence="7">MINIMUS1</strain>
    </source>
</reference>
<dbReference type="InterPro" id="IPR002331">
    <property type="entry name" value="Lipase_panc"/>
</dbReference>
<protein>
    <recommendedName>
        <fullName evidence="6">Lipase domain-containing protein</fullName>
    </recommendedName>
</protein>
<dbReference type="InterPro" id="IPR033906">
    <property type="entry name" value="Lipase_N"/>
</dbReference>
<keyword evidence="4" id="KW-1015">Disulfide bond</keyword>
<dbReference type="GO" id="GO:0004806">
    <property type="term" value="F:triacylglycerol lipase activity"/>
    <property type="evidence" value="ECO:0007669"/>
    <property type="project" value="InterPro"/>
</dbReference>
<keyword evidence="8" id="KW-1185">Reference proteome</keyword>
<dbReference type="SUPFAM" id="SSF53474">
    <property type="entry name" value="alpha/beta-Hydrolases"/>
    <property type="match status" value="2"/>
</dbReference>
<dbReference type="AlphaFoldDB" id="A0A182W5C5"/>
<dbReference type="Gene3D" id="3.40.50.1820">
    <property type="entry name" value="alpha/beta hydrolase"/>
    <property type="match status" value="2"/>
</dbReference>
<sequence>MTSNAGFLLPFMLYVANFTNENSEGCFGMFGCYPVTPPWTSERRPIALLPQSPEELGVRFVFFNAQNRGIPQHLNKYSLYLDMPEIIEEAKINPEKKIYFISHGFLEKGATKWIEIMMNQLLDKDPEATVIVIDWGLGSNPPYNQAVANIRLIGNIAAHFIKEMMVQLEMKNLDNVHMIGHSLGAHLSGYTGSTLRNDLNVTIGRITGLDPAELAFTETDVLVRLDPSDAKFVDIVHTDATPFVPKIGLGLFEPIGHVDFYPNGGFNQPDCDKSFWKQKNRFVSTMFQFFSCSHSRSHMYFAESIINPLKVVSCGSYDSYSAGECFDCSARGTYCMDFGLNSEASYNQLVSEGKINPNSYAPIQLYFKTGSRTPFLTPNVKITIKISDTKESVEHGPEIGKIFLYIDGSDSTEPKRIYFNEAPILFEPGHNYSSVIKVHSDSKPLSVKMGWDYVTNLFNPLTWRIMSAPRVYIEHVELQFLTQPTALRLCQTANVPISTNDVSVLSAVCRVEHYTAHSTMELSNTTGFLLQTMLFMANHEYNNSLINLIHNKTLSAESNLTSGEFSLAEDVRCYGVYGCFPITYPWIDEKRPVAYHPQSPSQVDVRYPVFVKSNTDHPKFIDINNPAGVRHLGINPKGRIYFITHGYIESGDRPWIQQMVNALIDNDPDRTATCVVIDWRKASNPPYTQTCANIRLIGAITAHVINLLYEELNMKNLDKVHLLGHSLGSHLCGYAGYHLQKDFGLQLGRITGLDPAEPLFSDTDPLVRLDRSDAKFVDIIHSDGSEWVSKGGLGMYQPIGHVDFYPNGGYNQPGCNDPMNTFIRKHDESFFWGFQEFFGCNHLRCHQFLTDSILHSCPFVGIGCESYAQFLRGECFECDRDGHYCIEFGLKAQESYTRLIQNGVITNPNAPLSVYMITGSDPPYCRSHFRITMSVSEEEESLIHGGEIGKMAIELHGEGGVRSGKMDFSKDPVYFEPGGNYSAILAGAHVGKPLKVLLTWEYRTNPLNPLTWRLLVVPRVYVQRIRVQMMEMRSSVVVCPLNSAPVRADQENEFKSEYCT</sequence>
<reference evidence="8" key="1">
    <citation type="submission" date="2013-03" db="EMBL/GenBank/DDBJ databases">
        <title>The Genome Sequence of Anopheles minimus MINIMUS1.</title>
        <authorList>
            <consortium name="The Broad Institute Genomics Platform"/>
            <person name="Neafsey D.E."/>
            <person name="Walton C."/>
            <person name="Walker B."/>
            <person name="Young S.K."/>
            <person name="Zeng Q."/>
            <person name="Gargeya S."/>
            <person name="Fitzgerald M."/>
            <person name="Haas B."/>
            <person name="Abouelleil A."/>
            <person name="Allen A.W."/>
            <person name="Alvarado L."/>
            <person name="Arachchi H.M."/>
            <person name="Berlin A.M."/>
            <person name="Chapman S.B."/>
            <person name="Gainer-Dewar J."/>
            <person name="Goldberg J."/>
            <person name="Griggs A."/>
            <person name="Gujja S."/>
            <person name="Hansen M."/>
            <person name="Howarth C."/>
            <person name="Imamovic A."/>
            <person name="Ireland A."/>
            <person name="Larimer J."/>
            <person name="McCowan C."/>
            <person name="Murphy C."/>
            <person name="Pearson M."/>
            <person name="Poon T.W."/>
            <person name="Priest M."/>
            <person name="Roberts A."/>
            <person name="Saif S."/>
            <person name="Shea T."/>
            <person name="Sisk P."/>
            <person name="Sykes S."/>
            <person name="Wortman J."/>
            <person name="Nusbaum C."/>
            <person name="Birren B."/>
        </authorList>
    </citation>
    <scope>NUCLEOTIDE SEQUENCE [LARGE SCALE GENOMIC DNA]</scope>
    <source>
        <strain evidence="8">MINIMUS1</strain>
    </source>
</reference>
<dbReference type="InterPro" id="IPR013818">
    <property type="entry name" value="Lipase"/>
</dbReference>
<accession>A0A182W5C5</accession>
<evidence type="ECO:0000256" key="5">
    <source>
        <dbReference type="RuleBase" id="RU004262"/>
    </source>
</evidence>
<comment type="similarity">
    <text evidence="2 5">Belongs to the AB hydrolase superfamily. Lipase family.</text>
</comment>
<dbReference type="Proteomes" id="UP000075920">
    <property type="component" value="Unassembled WGS sequence"/>
</dbReference>
<dbReference type="GO" id="GO:0016042">
    <property type="term" value="P:lipid catabolic process"/>
    <property type="evidence" value="ECO:0007669"/>
    <property type="project" value="TreeGrafter"/>
</dbReference>
<evidence type="ECO:0000256" key="4">
    <source>
        <dbReference type="ARBA" id="ARBA00023157"/>
    </source>
</evidence>
<name>A0A182W5C5_9DIPT</name>
<dbReference type="ESTHER" id="anost-a0a182xxz0">
    <property type="family name" value="Pancreatic_lipase"/>
</dbReference>
<evidence type="ECO:0000313" key="7">
    <source>
        <dbReference type="EnsemblMetazoa" id="AMIN005541-PA"/>
    </source>
</evidence>
<dbReference type="PRINTS" id="PR00823">
    <property type="entry name" value="PANCLIPASE"/>
</dbReference>
<dbReference type="ESTHER" id="9dipt-a0a182w5c5.1">
    <property type="family name" value="Pancreatic_lipase"/>
</dbReference>